<gene>
    <name evidence="4" type="primary">EIF1</name>
    <name evidence="4" type="ORF">Ciccas_001160</name>
</gene>
<dbReference type="PIRSF" id="PIRSF004499">
    <property type="entry name" value="SUI1_euk"/>
    <property type="match status" value="1"/>
</dbReference>
<dbReference type="Gene3D" id="3.30.780.10">
    <property type="entry name" value="SUI1-like domain"/>
    <property type="match status" value="1"/>
</dbReference>
<evidence type="ECO:0000313" key="4">
    <source>
        <dbReference type="EMBL" id="KAL3320159.1"/>
    </source>
</evidence>
<accession>A0ABD2QKT5</accession>
<protein>
    <submittedName>
        <fullName evidence="4">RNA-binding protein eif1AD</fullName>
    </submittedName>
</protein>
<keyword evidence="5" id="KW-1185">Reference proteome</keyword>
<dbReference type="CDD" id="cd11566">
    <property type="entry name" value="eIF1_SUI1"/>
    <property type="match status" value="1"/>
</dbReference>
<sequence length="112" mass="12686">MDNETFDLANFDTKTDLDQFGATGSKESLVHIRIQQRSGKKTITSVEGIDPKFCLETLLKVWKSKFSCNGSVTDHPTYGQVIQLQGDQRDNIESFLVDYKIVDKKSVKKHGF</sequence>
<proteinExistence type="inferred from homology"/>
<dbReference type="PROSITE" id="PS50296">
    <property type="entry name" value="SUI1"/>
    <property type="match status" value="1"/>
</dbReference>
<dbReference type="SUPFAM" id="SSF55159">
    <property type="entry name" value="eIF1-like"/>
    <property type="match status" value="1"/>
</dbReference>
<organism evidence="4 5">
    <name type="scientific">Cichlidogyrus casuarinus</name>
    <dbReference type="NCBI Taxonomy" id="1844966"/>
    <lineage>
        <taxon>Eukaryota</taxon>
        <taxon>Metazoa</taxon>
        <taxon>Spiralia</taxon>
        <taxon>Lophotrochozoa</taxon>
        <taxon>Platyhelminthes</taxon>
        <taxon>Monogenea</taxon>
        <taxon>Monopisthocotylea</taxon>
        <taxon>Dactylogyridea</taxon>
        <taxon>Ancyrocephalidae</taxon>
        <taxon>Cichlidogyrus</taxon>
    </lineage>
</organism>
<keyword evidence="2" id="KW-0648">Protein biosynthesis</keyword>
<name>A0ABD2QKT5_9PLAT</name>
<dbReference type="PANTHER" id="PTHR10388">
    <property type="entry name" value="EUKARYOTIC TRANSLATION INITIATION FACTOR SUI1"/>
    <property type="match status" value="1"/>
</dbReference>
<dbReference type="Pfam" id="PF01253">
    <property type="entry name" value="SUI1"/>
    <property type="match status" value="1"/>
</dbReference>
<dbReference type="AlphaFoldDB" id="A0ABD2QKT5"/>
<evidence type="ECO:0000313" key="5">
    <source>
        <dbReference type="Proteomes" id="UP001626550"/>
    </source>
</evidence>
<dbReference type="InterPro" id="IPR001950">
    <property type="entry name" value="SUI1"/>
</dbReference>
<dbReference type="EMBL" id="JBJKFK010000072">
    <property type="protein sequence ID" value="KAL3320159.1"/>
    <property type="molecule type" value="Genomic_DNA"/>
</dbReference>
<comment type="caution">
    <text evidence="4">The sequence shown here is derived from an EMBL/GenBank/DDBJ whole genome shotgun (WGS) entry which is preliminary data.</text>
</comment>
<evidence type="ECO:0000256" key="1">
    <source>
        <dbReference type="ARBA" id="ARBA00005422"/>
    </source>
</evidence>
<reference evidence="4 5" key="1">
    <citation type="submission" date="2024-11" db="EMBL/GenBank/DDBJ databases">
        <title>Adaptive evolution of stress response genes in parasites aligns with host niche diversity.</title>
        <authorList>
            <person name="Hahn C."/>
            <person name="Resl P."/>
        </authorList>
    </citation>
    <scope>NUCLEOTIDE SEQUENCE [LARGE SCALE GENOMIC DNA]</scope>
    <source>
        <strain evidence="4">EGGRZ-B1_66</strain>
        <tissue evidence="4">Body</tissue>
    </source>
</reference>
<dbReference type="GO" id="GO:0006412">
    <property type="term" value="P:translation"/>
    <property type="evidence" value="ECO:0007669"/>
    <property type="project" value="UniProtKB-KW"/>
</dbReference>
<evidence type="ECO:0000259" key="3">
    <source>
        <dbReference type="PROSITE" id="PS50296"/>
    </source>
</evidence>
<evidence type="ECO:0000256" key="2">
    <source>
        <dbReference type="ARBA" id="ARBA00022917"/>
    </source>
</evidence>
<dbReference type="InterPro" id="IPR005874">
    <property type="entry name" value="SUI1_euk"/>
</dbReference>
<dbReference type="InterPro" id="IPR036877">
    <property type="entry name" value="SUI1_dom_sf"/>
</dbReference>
<comment type="similarity">
    <text evidence="1">Belongs to the SUI1 family.</text>
</comment>
<dbReference type="Proteomes" id="UP001626550">
    <property type="component" value="Unassembled WGS sequence"/>
</dbReference>
<feature type="domain" description="SUI1" evidence="3">
    <location>
        <begin position="30"/>
        <end position="100"/>
    </location>
</feature>